<protein>
    <submittedName>
        <fullName evidence="1">Uncharacterized protein</fullName>
    </submittedName>
</protein>
<dbReference type="EMBL" id="CP016634">
    <property type="protein sequence ID" value="ANY88731.1"/>
    <property type="molecule type" value="Genomic_DNA"/>
</dbReference>
<reference evidence="1" key="1">
    <citation type="submission" date="2016-07" db="EMBL/GenBank/DDBJ databases">
        <title>New class B carbapenemase carried by novel plasmid in Pseudomonas putida enviromental strain in eastern Amazonia.</title>
        <authorList>
            <person name="Souza C.O."/>
            <person name="Lima K.V."/>
            <person name="Brasiliense D.M."/>
            <person name="Perez-Chaparro P.J."/>
            <person name="Mamizuka E.M."/>
            <person name="Lima M.O."/>
            <person name="Lima L.N."/>
            <person name="McCulloch J.A."/>
        </authorList>
    </citation>
    <scope>NUCLEOTIDE SEQUENCE [LARGE SCALE GENOMIC DNA]</scope>
    <source>
        <strain evidence="1">IEC33019</strain>
    </source>
</reference>
<dbReference type="AlphaFoldDB" id="A0A1B2F966"/>
<dbReference type="RefSeq" id="WP_070092474.1">
    <property type="nucleotide sequence ID" value="NZ_CP016634.1"/>
</dbReference>
<name>A0A1B2F966_PSEPU</name>
<proteinExistence type="predicted"/>
<accession>A0A1B2F966</accession>
<evidence type="ECO:0000313" key="1">
    <source>
        <dbReference type="EMBL" id="ANY88731.1"/>
    </source>
</evidence>
<sequence length="185" mass="21074">MITASFTAELHCQYGRIGVAHTQLEDHFVTSADIDGWLCTQESKHFKPMRFLFTFQRQTQTRTYYRITCADSWQYRGAELRQNNNGWLGVYGTHVVGRMLDALNPINLLPSTTWKIDMLDAWNGDPNSAAHKDFYLRNSDGFRVARSTLNPHREAVLNGGSFLNASSREGDVLVCRLSNIELLDV</sequence>
<organism evidence="1">
    <name type="scientific">Pseudomonas putida</name>
    <name type="common">Arthrobacter siderocapsulatus</name>
    <dbReference type="NCBI Taxonomy" id="303"/>
    <lineage>
        <taxon>Bacteria</taxon>
        <taxon>Pseudomonadati</taxon>
        <taxon>Pseudomonadota</taxon>
        <taxon>Gammaproteobacteria</taxon>
        <taxon>Pseudomonadales</taxon>
        <taxon>Pseudomonadaceae</taxon>
        <taxon>Pseudomonas</taxon>
    </lineage>
</organism>
<gene>
    <name evidence="1" type="ORF">IEC33019_3199</name>
</gene>